<evidence type="ECO:0000256" key="8">
    <source>
        <dbReference type="RuleBase" id="RU000304"/>
    </source>
</evidence>
<dbReference type="EMBL" id="EQ974288">
    <property type="protein sequence ID" value="EEF30849.1"/>
    <property type="molecule type" value="Genomic_DNA"/>
</dbReference>
<dbReference type="PROSITE" id="PS00107">
    <property type="entry name" value="PROTEIN_KINASE_ATP"/>
    <property type="match status" value="1"/>
</dbReference>
<dbReference type="InterPro" id="IPR017441">
    <property type="entry name" value="Protein_kinase_ATP_BS"/>
</dbReference>
<dbReference type="SUPFAM" id="SSF56112">
    <property type="entry name" value="Protein kinase-like (PK-like)"/>
    <property type="match status" value="1"/>
</dbReference>
<feature type="domain" description="Protein kinase" evidence="9">
    <location>
        <begin position="9"/>
        <end position="268"/>
    </location>
</feature>
<sequence length="273" mass="30424">MSQALNREYLISEEIGRGRFGTVFKCTSRSTGHTFAVKSIDKSLTSGDTLDAQCLLSEPKILRHLSPHPHIIQLHNLYEDDTHLHMVIDLCSNQDLHSLIISSGGVLTESFARVFFIQIMRAVSHCHKYGVVHRDLKPDNILLDSRNLIKLADFGLAEVITEEGGMLNGVVGTPYYVAPEILSGREYAEKVDVWSAGVILYVMLAGFPPFYGETAVEIFDAVLRANLRFPVRSFHGVSPAVKDLLRRMLCKDVFKRFSADQVLGHPWITSVGG</sequence>
<comment type="similarity">
    <text evidence="1">Belongs to the protein kinase superfamily. CAMK Ser/Thr protein kinase family. CaMK subfamily.</text>
</comment>
<dbReference type="Gene3D" id="1.10.510.10">
    <property type="entry name" value="Transferase(Phosphotransferase) domain 1"/>
    <property type="match status" value="1"/>
</dbReference>
<keyword evidence="11" id="KW-1185">Reference proteome</keyword>
<dbReference type="SMART" id="SM00220">
    <property type="entry name" value="S_TKc"/>
    <property type="match status" value="1"/>
</dbReference>
<dbReference type="FunFam" id="3.30.200.20:FF:000042">
    <property type="entry name" value="Aurora kinase A"/>
    <property type="match status" value="1"/>
</dbReference>
<evidence type="ECO:0000259" key="9">
    <source>
        <dbReference type="PROSITE" id="PS50011"/>
    </source>
</evidence>
<dbReference type="AlphaFoldDB" id="B9SZW1"/>
<evidence type="ECO:0000313" key="11">
    <source>
        <dbReference type="Proteomes" id="UP000008311"/>
    </source>
</evidence>
<dbReference type="InterPro" id="IPR008271">
    <property type="entry name" value="Ser/Thr_kinase_AS"/>
</dbReference>
<dbReference type="PROSITE" id="PS50011">
    <property type="entry name" value="PROTEIN_KINASE_DOM"/>
    <property type="match status" value="1"/>
</dbReference>
<dbReference type="FunFam" id="1.10.510.10:FF:000600">
    <property type="entry name" value="Phosphoenolpyruvate carboxylase kinase 2"/>
    <property type="match status" value="1"/>
</dbReference>
<evidence type="ECO:0000256" key="5">
    <source>
        <dbReference type="ARBA" id="ARBA00022777"/>
    </source>
</evidence>
<dbReference type="GO" id="GO:0005634">
    <property type="term" value="C:nucleus"/>
    <property type="evidence" value="ECO:0000318"/>
    <property type="project" value="GO_Central"/>
</dbReference>
<keyword evidence="4 7" id="KW-0547">Nucleotide-binding</keyword>
<dbReference type="GO" id="GO:0035556">
    <property type="term" value="P:intracellular signal transduction"/>
    <property type="evidence" value="ECO:0000318"/>
    <property type="project" value="GO_Central"/>
</dbReference>
<evidence type="ECO:0000256" key="6">
    <source>
        <dbReference type="ARBA" id="ARBA00022840"/>
    </source>
</evidence>
<dbReference type="PANTHER" id="PTHR24349">
    <property type="entry name" value="SERINE/THREONINE-PROTEIN KINASE"/>
    <property type="match status" value="1"/>
</dbReference>
<gene>
    <name evidence="10" type="ORF">RCOM_1006950</name>
</gene>
<dbReference type="Proteomes" id="UP000008311">
    <property type="component" value="Unassembled WGS sequence"/>
</dbReference>
<dbReference type="InParanoid" id="B9SZW1"/>
<reference evidence="11" key="1">
    <citation type="journal article" date="2010" name="Nat. Biotechnol.">
        <title>Draft genome sequence of the oilseed species Ricinus communis.</title>
        <authorList>
            <person name="Chan A.P."/>
            <person name="Crabtree J."/>
            <person name="Zhao Q."/>
            <person name="Lorenzi H."/>
            <person name="Orvis J."/>
            <person name="Puiu D."/>
            <person name="Melake-Berhan A."/>
            <person name="Jones K.M."/>
            <person name="Redman J."/>
            <person name="Chen G."/>
            <person name="Cahoon E.B."/>
            <person name="Gedil M."/>
            <person name="Stanke M."/>
            <person name="Haas B.J."/>
            <person name="Wortman J.R."/>
            <person name="Fraser-Liggett C.M."/>
            <person name="Ravel J."/>
            <person name="Rabinowicz P.D."/>
        </authorList>
    </citation>
    <scope>NUCLEOTIDE SEQUENCE [LARGE SCALE GENOMIC DNA]</scope>
    <source>
        <strain evidence="11">cv. Hale</strain>
    </source>
</reference>
<feature type="binding site" evidence="7">
    <location>
        <position position="38"/>
    </location>
    <ligand>
        <name>ATP</name>
        <dbReference type="ChEBI" id="CHEBI:30616"/>
    </ligand>
</feature>
<keyword evidence="5 10" id="KW-0418">Kinase</keyword>
<dbReference type="InterPro" id="IPR011009">
    <property type="entry name" value="Kinase-like_dom_sf"/>
</dbReference>
<dbReference type="eggNOG" id="KOG0032">
    <property type="taxonomic scope" value="Eukaryota"/>
</dbReference>
<dbReference type="STRING" id="3988.B9SZW1"/>
<dbReference type="GO" id="GO:0005737">
    <property type="term" value="C:cytoplasm"/>
    <property type="evidence" value="ECO:0000318"/>
    <property type="project" value="GO_Central"/>
</dbReference>
<evidence type="ECO:0000256" key="4">
    <source>
        <dbReference type="ARBA" id="ARBA00022741"/>
    </source>
</evidence>
<organism evidence="10 11">
    <name type="scientific">Ricinus communis</name>
    <name type="common">Castor bean</name>
    <dbReference type="NCBI Taxonomy" id="3988"/>
    <lineage>
        <taxon>Eukaryota</taxon>
        <taxon>Viridiplantae</taxon>
        <taxon>Streptophyta</taxon>
        <taxon>Embryophyta</taxon>
        <taxon>Tracheophyta</taxon>
        <taxon>Spermatophyta</taxon>
        <taxon>Magnoliopsida</taxon>
        <taxon>eudicotyledons</taxon>
        <taxon>Gunneridae</taxon>
        <taxon>Pentapetalae</taxon>
        <taxon>rosids</taxon>
        <taxon>fabids</taxon>
        <taxon>Malpighiales</taxon>
        <taxon>Euphorbiaceae</taxon>
        <taxon>Acalyphoideae</taxon>
        <taxon>Acalypheae</taxon>
        <taxon>Ricinus</taxon>
    </lineage>
</organism>
<evidence type="ECO:0000313" key="10">
    <source>
        <dbReference type="EMBL" id="EEF30849.1"/>
    </source>
</evidence>
<dbReference type="PIRSF" id="PIRSF000654">
    <property type="entry name" value="Integrin-linked_kinase"/>
    <property type="match status" value="1"/>
</dbReference>
<keyword evidence="6 7" id="KW-0067">ATP-binding</keyword>
<dbReference type="GO" id="GO:0004683">
    <property type="term" value="F:calcium/calmodulin-dependent protein kinase activity"/>
    <property type="evidence" value="ECO:0000318"/>
    <property type="project" value="GO_Central"/>
</dbReference>
<evidence type="ECO:0000256" key="2">
    <source>
        <dbReference type="ARBA" id="ARBA00022527"/>
    </source>
</evidence>
<keyword evidence="2 8" id="KW-0723">Serine/threonine-protein kinase</keyword>
<dbReference type="OrthoDB" id="40902at2759"/>
<evidence type="ECO:0000256" key="7">
    <source>
        <dbReference type="PROSITE-ProRule" id="PRU10141"/>
    </source>
</evidence>
<evidence type="ECO:0000256" key="3">
    <source>
        <dbReference type="ARBA" id="ARBA00022679"/>
    </source>
</evidence>
<dbReference type="KEGG" id="rcu:8258351"/>
<evidence type="ECO:0000256" key="1">
    <source>
        <dbReference type="ARBA" id="ARBA00005354"/>
    </source>
</evidence>
<dbReference type="InterPro" id="IPR050205">
    <property type="entry name" value="CDPK_Ser/Thr_kinases"/>
</dbReference>
<keyword evidence="3 10" id="KW-0808">Transferase</keyword>
<dbReference type="PROSITE" id="PS00108">
    <property type="entry name" value="PROTEIN_KINASE_ST"/>
    <property type="match status" value="1"/>
</dbReference>
<dbReference type="FunCoup" id="B9SZW1">
    <property type="interactions" value="367"/>
</dbReference>
<dbReference type="GO" id="GO:0005524">
    <property type="term" value="F:ATP binding"/>
    <property type="evidence" value="ECO:0007669"/>
    <property type="project" value="UniProtKB-UniRule"/>
</dbReference>
<dbReference type="InterPro" id="IPR000719">
    <property type="entry name" value="Prot_kinase_dom"/>
</dbReference>
<proteinExistence type="inferred from homology"/>
<dbReference type="GO" id="GO:0005516">
    <property type="term" value="F:calmodulin binding"/>
    <property type="evidence" value="ECO:0000318"/>
    <property type="project" value="GO_Central"/>
</dbReference>
<protein>
    <submittedName>
        <fullName evidence="10">Calcium-dependent protein kinase, putative</fullName>
        <ecNumber evidence="10">2.7.11.17</ecNumber>
    </submittedName>
</protein>
<dbReference type="EC" id="2.7.11.17" evidence="10"/>
<dbReference type="Pfam" id="PF00069">
    <property type="entry name" value="Pkinase"/>
    <property type="match status" value="1"/>
</dbReference>
<name>B9SZW1_RICCO</name>
<dbReference type="GO" id="GO:0009931">
    <property type="term" value="F:calcium-dependent protein serine/threonine kinase activity"/>
    <property type="evidence" value="ECO:0000318"/>
    <property type="project" value="GO_Central"/>
</dbReference>
<dbReference type="CDD" id="cd05117">
    <property type="entry name" value="STKc_CAMK"/>
    <property type="match status" value="1"/>
</dbReference>
<accession>B9SZW1</accession>